<sequence length="86" mass="9770">MFDLTEVKFVKRVVVGSDNPTQMQTPEQVEAARALLNRCLSDTPKGAIIGTEKNFAVLQVGEHQVVMQWLCYHVGFPRRPAWLKDE</sequence>
<name>A0A0K2ZIG5_9XANT</name>
<reference evidence="1 2" key="1">
    <citation type="submission" date="2015-07" db="EMBL/GenBank/DDBJ databases">
        <authorList>
            <person name="Noorani M."/>
        </authorList>
    </citation>
    <scope>NUCLEOTIDE SEQUENCE [LARGE SCALE GENOMIC DNA]</scope>
    <source>
        <strain evidence="1">LMG730</strain>
    </source>
</reference>
<dbReference type="RefSeq" id="WP_003471826.1">
    <property type="nucleotide sequence ID" value="NZ_CP076251.1"/>
</dbReference>
<protein>
    <submittedName>
        <fullName evidence="1">Uncharacterized protein</fullName>
    </submittedName>
</protein>
<gene>
    <name evidence="1" type="ORF">XTPLMG730_1168</name>
</gene>
<evidence type="ECO:0000313" key="2">
    <source>
        <dbReference type="Proteomes" id="UP000045978"/>
    </source>
</evidence>
<dbReference type="Proteomes" id="UP000045978">
    <property type="component" value="Unassembled WGS sequence"/>
</dbReference>
<dbReference type="GeneID" id="66890637"/>
<accession>A0A0K2ZIG5</accession>
<dbReference type="EMBL" id="CXOJ01000018">
    <property type="protein sequence ID" value="CTP85551.1"/>
    <property type="molecule type" value="Genomic_DNA"/>
</dbReference>
<evidence type="ECO:0000313" key="1">
    <source>
        <dbReference type="EMBL" id="CTP85551.1"/>
    </source>
</evidence>
<organism evidence="1 2">
    <name type="scientific">Xanthomonas graminis pv. phlei</name>
    <dbReference type="NCBI Taxonomy" id="487906"/>
    <lineage>
        <taxon>Bacteria</taxon>
        <taxon>Pseudomonadati</taxon>
        <taxon>Pseudomonadota</taxon>
        <taxon>Gammaproteobacteria</taxon>
        <taxon>Lysobacterales</taxon>
        <taxon>Lysobacteraceae</taxon>
        <taxon>Xanthomonas</taxon>
        <taxon>Xanthomonas translucens group</taxon>
        <taxon>Xanthomonas graminis</taxon>
    </lineage>
</organism>
<proteinExistence type="predicted"/>
<dbReference type="AlphaFoldDB" id="A0A0K2ZIG5"/>